<evidence type="ECO:0000313" key="3">
    <source>
        <dbReference type="Proteomes" id="UP001642409"/>
    </source>
</evidence>
<dbReference type="AlphaFoldDB" id="A0AA86P7U1"/>
<evidence type="ECO:0000313" key="2">
    <source>
        <dbReference type="EMBL" id="CAL5973685.1"/>
    </source>
</evidence>
<dbReference type="Proteomes" id="UP001642409">
    <property type="component" value="Unassembled WGS sequence"/>
</dbReference>
<dbReference type="EMBL" id="CATOUU010000531">
    <property type="protein sequence ID" value="CAI9933308.1"/>
    <property type="molecule type" value="Genomic_DNA"/>
</dbReference>
<organism evidence="1">
    <name type="scientific">Hexamita inflata</name>
    <dbReference type="NCBI Taxonomy" id="28002"/>
    <lineage>
        <taxon>Eukaryota</taxon>
        <taxon>Metamonada</taxon>
        <taxon>Diplomonadida</taxon>
        <taxon>Hexamitidae</taxon>
        <taxon>Hexamitinae</taxon>
        <taxon>Hexamita</taxon>
    </lineage>
</organism>
<proteinExistence type="predicted"/>
<keyword evidence="3" id="KW-1185">Reference proteome</keyword>
<reference evidence="1" key="1">
    <citation type="submission" date="2023-06" db="EMBL/GenBank/DDBJ databases">
        <authorList>
            <person name="Kurt Z."/>
        </authorList>
    </citation>
    <scope>NUCLEOTIDE SEQUENCE</scope>
</reference>
<comment type="caution">
    <text evidence="1">The sequence shown here is derived from an EMBL/GenBank/DDBJ whole genome shotgun (WGS) entry which is preliminary data.</text>
</comment>
<name>A0AA86P7U1_9EUKA</name>
<evidence type="ECO:0000313" key="1">
    <source>
        <dbReference type="EMBL" id="CAI9933308.1"/>
    </source>
</evidence>
<reference evidence="2 3" key="2">
    <citation type="submission" date="2024-07" db="EMBL/GenBank/DDBJ databases">
        <authorList>
            <person name="Akdeniz Z."/>
        </authorList>
    </citation>
    <scope>NUCLEOTIDE SEQUENCE [LARGE SCALE GENOMIC DNA]</scope>
</reference>
<gene>
    <name evidence="1" type="ORF">HINF_LOCUS20953</name>
    <name evidence="2" type="ORF">HINF_LOCUS2499</name>
</gene>
<sequence>MYAYYIEIFPLFYPTKPNEQKLQILGSSDMNEQKHSFQITILFVFELEYPTNNPEYLIYEVLKNKQLQQIRNAACTLVLARQLTQPPNYWQFDAVVERTDNIWLLQVETPIITLILHTKLKVHAFALENKQDELFPTTKLVGAIETLIICNTAIFQFFNLQY</sequence>
<accession>A0AA86P7U1</accession>
<dbReference type="EMBL" id="CAXDID020000004">
    <property type="protein sequence ID" value="CAL5973685.1"/>
    <property type="molecule type" value="Genomic_DNA"/>
</dbReference>
<protein>
    <submittedName>
        <fullName evidence="2">Hypothetical_protein</fullName>
    </submittedName>
</protein>